<sequence length="565" mass="64375">MDVIVAARKYITKMIEESGPGMKVLMLDKETTGIVSIVFAQSEMLQQEVYLFERLDSDLPPDVMRHLKCIVFVRPTRDNVAKLARELRRPRYGYYYVYFSNVIAKADVKQLAEADENELVRDVQELYADYLAVGPHLFHLGMPSCSQGLAWTQPSLTRATQGLAAVLLSLKKCPVIRYQNSSEMARKLAESIRLTFTKEATLFSFRRAEPPPLLLILDRRDDSVTPLLNQWTYQAMVHELLTINNNRVSLAEVPNVPPELKEVVMSAEHDEFYAQNLFSNFGEIGQTIKSLMDEYQKKLQSQKKVESIADMKQFVEMYPQFKKMSGTVAKHVTVVGELSRLVDRHALLECSETEQELACHDEHQQSLQRIYRLLNSEKTRELDAVRLVMLYALRYETHSNNDINRLVDTLRRRGVDDKYTKLVYPMLDYGGARARGSDLFGDDDPVAVTKRFFKGVKGVDNIYTQHKPLLSRLLDDLLKGRLRETAYPYHSSSYSQPLRPVEVIVFMIGGVTYEESLAVHQVNSTVPGVRVLLGGTCLHNSRSFLDEVLTATQAAHALQARATRS</sequence>
<evidence type="ECO:0000256" key="2">
    <source>
        <dbReference type="ARBA" id="ARBA00009884"/>
    </source>
</evidence>
<dbReference type="FunFam" id="3.40.50.2060:FF:000003">
    <property type="entry name" value="vacuolar protein sorting-associated protein 45 isoform X1"/>
    <property type="match status" value="1"/>
</dbReference>
<dbReference type="EMBL" id="VIIS01001678">
    <property type="protein sequence ID" value="KAF0294564.1"/>
    <property type="molecule type" value="Genomic_DNA"/>
</dbReference>
<dbReference type="Gene3D" id="3.40.50.1910">
    <property type="match status" value="1"/>
</dbReference>
<evidence type="ECO:0000313" key="7">
    <source>
        <dbReference type="EMBL" id="KAF0294564.1"/>
    </source>
</evidence>
<organism evidence="7 8">
    <name type="scientific">Amphibalanus amphitrite</name>
    <name type="common">Striped barnacle</name>
    <name type="synonym">Balanus amphitrite</name>
    <dbReference type="NCBI Taxonomy" id="1232801"/>
    <lineage>
        <taxon>Eukaryota</taxon>
        <taxon>Metazoa</taxon>
        <taxon>Ecdysozoa</taxon>
        <taxon>Arthropoda</taxon>
        <taxon>Crustacea</taxon>
        <taxon>Multicrustacea</taxon>
        <taxon>Cirripedia</taxon>
        <taxon>Thoracica</taxon>
        <taxon>Thoracicalcarea</taxon>
        <taxon>Balanomorpha</taxon>
        <taxon>Balanoidea</taxon>
        <taxon>Balanidae</taxon>
        <taxon>Amphibalaninae</taxon>
        <taxon>Amphibalanus</taxon>
    </lineage>
</organism>
<dbReference type="GO" id="GO:0016192">
    <property type="term" value="P:vesicle-mediated transport"/>
    <property type="evidence" value="ECO:0007669"/>
    <property type="project" value="InterPro"/>
</dbReference>
<dbReference type="GO" id="GO:0031410">
    <property type="term" value="C:cytoplasmic vesicle"/>
    <property type="evidence" value="ECO:0007669"/>
    <property type="project" value="UniProtKB-ARBA"/>
</dbReference>
<reference evidence="7 8" key="1">
    <citation type="submission" date="2019-07" db="EMBL/GenBank/DDBJ databases">
        <title>Draft genome assembly of a fouling barnacle, Amphibalanus amphitrite (Darwin, 1854): The first reference genome for Thecostraca.</title>
        <authorList>
            <person name="Kim W."/>
        </authorList>
    </citation>
    <scope>NUCLEOTIDE SEQUENCE [LARGE SCALE GENOMIC DNA]</scope>
    <source>
        <strain evidence="7">SNU_AA5</strain>
        <tissue evidence="7">Soma without cirri and trophi</tissue>
    </source>
</reference>
<dbReference type="InterPro" id="IPR036045">
    <property type="entry name" value="Sec1-like_sf"/>
</dbReference>
<comment type="subcellular location">
    <subcellularLocation>
        <location evidence="1">Endomembrane system</location>
        <topology evidence="1">Peripheral membrane protein</topology>
    </subcellularLocation>
</comment>
<dbReference type="GO" id="GO:0012505">
    <property type="term" value="C:endomembrane system"/>
    <property type="evidence" value="ECO:0007669"/>
    <property type="project" value="UniProtKB-SubCell"/>
</dbReference>
<dbReference type="PIRSF" id="PIRSF005715">
    <property type="entry name" value="VPS45_Sec1"/>
    <property type="match status" value="1"/>
</dbReference>
<dbReference type="AlphaFoldDB" id="A0A6A4VSI3"/>
<dbReference type="Gene3D" id="3.40.50.2060">
    <property type="match status" value="1"/>
</dbReference>
<dbReference type="Gene3D" id="3.90.830.10">
    <property type="entry name" value="Syntaxin Binding Protein 1, Chain A, domain 2"/>
    <property type="match status" value="1"/>
</dbReference>
<evidence type="ECO:0000256" key="4">
    <source>
        <dbReference type="ARBA" id="ARBA00022927"/>
    </source>
</evidence>
<proteinExistence type="inferred from homology"/>
<keyword evidence="5" id="KW-0472">Membrane</keyword>
<dbReference type="GO" id="GO:0015031">
    <property type="term" value="P:protein transport"/>
    <property type="evidence" value="ECO:0007669"/>
    <property type="project" value="UniProtKB-KW"/>
</dbReference>
<evidence type="ECO:0000256" key="3">
    <source>
        <dbReference type="ARBA" id="ARBA00022448"/>
    </source>
</evidence>
<comment type="caution">
    <text evidence="7">The sequence shown here is derived from an EMBL/GenBank/DDBJ whole genome shotgun (WGS) entry which is preliminary data.</text>
</comment>
<dbReference type="Proteomes" id="UP000440578">
    <property type="component" value="Unassembled WGS sequence"/>
</dbReference>
<evidence type="ECO:0000256" key="1">
    <source>
        <dbReference type="ARBA" id="ARBA00004184"/>
    </source>
</evidence>
<keyword evidence="4" id="KW-0653">Protein transport</keyword>
<keyword evidence="8" id="KW-1185">Reference proteome</keyword>
<accession>A0A6A4VSI3</accession>
<gene>
    <name evidence="7" type="primary">Vps45</name>
    <name evidence="7" type="ORF">FJT64_007779</name>
</gene>
<dbReference type="SUPFAM" id="SSF56815">
    <property type="entry name" value="Sec1/munc18-like (SM) proteins"/>
    <property type="match status" value="1"/>
</dbReference>
<dbReference type="PANTHER" id="PTHR11679">
    <property type="entry name" value="VESICLE PROTEIN SORTING-ASSOCIATED"/>
    <property type="match status" value="1"/>
</dbReference>
<dbReference type="InterPro" id="IPR043127">
    <property type="entry name" value="Sec-1-like_dom3a"/>
</dbReference>
<evidence type="ECO:0000256" key="5">
    <source>
        <dbReference type="ARBA" id="ARBA00023136"/>
    </source>
</evidence>
<dbReference type="OrthoDB" id="10266265at2759"/>
<evidence type="ECO:0000256" key="6">
    <source>
        <dbReference type="ARBA" id="ARBA00073001"/>
    </source>
</evidence>
<name>A0A6A4VSI3_AMPAM</name>
<dbReference type="Gene3D" id="1.25.40.60">
    <property type="match status" value="1"/>
</dbReference>
<dbReference type="InterPro" id="IPR027482">
    <property type="entry name" value="Sec1-like_dom2"/>
</dbReference>
<dbReference type="Pfam" id="PF00995">
    <property type="entry name" value="Sec1"/>
    <property type="match status" value="1"/>
</dbReference>
<keyword evidence="3" id="KW-0813">Transport</keyword>
<evidence type="ECO:0000313" key="8">
    <source>
        <dbReference type="Proteomes" id="UP000440578"/>
    </source>
</evidence>
<dbReference type="InterPro" id="IPR001619">
    <property type="entry name" value="Sec1-like"/>
</dbReference>
<dbReference type="FunFam" id="3.90.830.10:FF:000002">
    <property type="entry name" value="Vacuolar protein sorting-associated protein 45"/>
    <property type="match status" value="1"/>
</dbReference>
<protein>
    <recommendedName>
        <fullName evidence="6">Vacuolar protein sorting-associated protein 45</fullName>
    </recommendedName>
</protein>
<dbReference type="InterPro" id="IPR043154">
    <property type="entry name" value="Sec-1-like_dom1"/>
</dbReference>
<comment type="similarity">
    <text evidence="2">Belongs to the STXBP/unc-18/SEC1 family.</text>
</comment>